<dbReference type="PATRIC" id="fig|136857.5.peg.88"/>
<organism evidence="2 3">
    <name type="scientific">Corynebacterium testudinoris</name>
    <dbReference type="NCBI Taxonomy" id="136857"/>
    <lineage>
        <taxon>Bacteria</taxon>
        <taxon>Bacillati</taxon>
        <taxon>Actinomycetota</taxon>
        <taxon>Actinomycetes</taxon>
        <taxon>Mycobacteriales</taxon>
        <taxon>Corynebacteriaceae</taxon>
        <taxon>Corynebacterium</taxon>
    </lineage>
</organism>
<dbReference type="InterPro" id="IPR011437">
    <property type="entry name" value="DUF1540"/>
</dbReference>
<feature type="domain" description="DUF1540" evidence="1">
    <location>
        <begin position="10"/>
        <end position="40"/>
    </location>
</feature>
<dbReference type="OrthoDB" id="3213529at2"/>
<protein>
    <submittedName>
        <fullName evidence="2">Putative DUF1540 family protein</fullName>
    </submittedName>
</protein>
<gene>
    <name evidence="2" type="ORF">CTEST_00445</name>
</gene>
<reference evidence="3" key="2">
    <citation type="submission" date="2015-05" db="EMBL/GenBank/DDBJ databases">
        <title>Complete genome sequence of Corynebacterium testudinoris DSM 44614, recovered from necrotic lesions in the mouth of a tortoise.</title>
        <authorList>
            <person name="Ruckert C."/>
            <person name="Albersmeier A."/>
            <person name="Winkler A."/>
            <person name="Tauch A."/>
        </authorList>
    </citation>
    <scope>NUCLEOTIDE SEQUENCE [LARGE SCALE GENOMIC DNA]</scope>
    <source>
        <strain evidence="3">DSM 44614</strain>
    </source>
</reference>
<dbReference type="Proteomes" id="UP000035540">
    <property type="component" value="Chromosome"/>
</dbReference>
<dbReference type="Pfam" id="PF07561">
    <property type="entry name" value="DUF1540"/>
    <property type="match status" value="2"/>
</dbReference>
<sequence length="92" mass="9317">MSTITKVSSCTTTACAFNNDGCTAFAITVGGTEAAACGTFSTLDLRAGLDTADGHVGACQRLDCKHNENLMCTSASIDIVGEAANCASYAAR</sequence>
<dbReference type="RefSeq" id="WP_047252056.1">
    <property type="nucleotide sequence ID" value="NZ_CP011545.1"/>
</dbReference>
<feature type="domain" description="DUF1540" evidence="1">
    <location>
        <begin position="59"/>
        <end position="83"/>
    </location>
</feature>
<keyword evidence="3" id="KW-1185">Reference proteome</keyword>
<accession>A0A0G3H2C1</accession>
<dbReference type="AlphaFoldDB" id="A0A0G3H2C1"/>
<proteinExistence type="predicted"/>
<dbReference type="EMBL" id="CP011545">
    <property type="protein sequence ID" value="AKK07559.1"/>
    <property type="molecule type" value="Genomic_DNA"/>
</dbReference>
<evidence type="ECO:0000313" key="2">
    <source>
        <dbReference type="EMBL" id="AKK07559.1"/>
    </source>
</evidence>
<evidence type="ECO:0000259" key="1">
    <source>
        <dbReference type="Pfam" id="PF07561"/>
    </source>
</evidence>
<reference evidence="2 3" key="1">
    <citation type="journal article" date="2015" name="Genome Announc.">
        <title>Complete Genome Sequence of the Type Strain Corynebacterium testudinoris DSM 44614, Recovered from Necrotic Lesions in the Mouth of a Tortoise.</title>
        <authorList>
            <person name="Ruckert C."/>
            <person name="Kriete M."/>
            <person name="Jaenicke S."/>
            <person name="Winkler A."/>
            <person name="Tauch A."/>
        </authorList>
    </citation>
    <scope>NUCLEOTIDE SEQUENCE [LARGE SCALE GENOMIC DNA]</scope>
    <source>
        <strain evidence="2 3">DSM 44614</strain>
    </source>
</reference>
<dbReference type="KEGG" id="cted:CTEST_00445"/>
<evidence type="ECO:0000313" key="3">
    <source>
        <dbReference type="Proteomes" id="UP000035540"/>
    </source>
</evidence>
<name>A0A0G3H2C1_9CORY</name>
<dbReference type="STRING" id="136857.CTEST_00445"/>